<comment type="caution">
    <text evidence="2">The sequence shown here is derived from an EMBL/GenBank/DDBJ whole genome shotgun (WGS) entry which is preliminary data.</text>
</comment>
<dbReference type="Gene3D" id="3.40.710.10">
    <property type="entry name" value="DD-peptidase/beta-lactamase superfamily"/>
    <property type="match status" value="1"/>
</dbReference>
<dbReference type="InterPro" id="IPR012338">
    <property type="entry name" value="Beta-lactam/transpept-like"/>
</dbReference>
<dbReference type="PANTHER" id="PTHR43283:SF3">
    <property type="entry name" value="BETA-LACTAMASE FAMILY PROTEIN (AFU_ORTHOLOGUE AFUA_5G07500)"/>
    <property type="match status" value="1"/>
</dbReference>
<proteinExistence type="predicted"/>
<dbReference type="STRING" id="1437606.BBOH_1234"/>
<reference evidence="2 3" key="1">
    <citation type="submission" date="2014-03" db="EMBL/GenBank/DDBJ databases">
        <title>Genomics of Bifidobacteria.</title>
        <authorList>
            <person name="Ventura M."/>
            <person name="Milani C."/>
            <person name="Lugli G.A."/>
        </authorList>
    </citation>
    <scope>NUCLEOTIDE SEQUENCE [LARGE SCALE GENOMIC DNA]</scope>
    <source>
        <strain evidence="2 3">DSM 22767</strain>
    </source>
</reference>
<dbReference type="SUPFAM" id="SSF56601">
    <property type="entry name" value="beta-lactamase/transpeptidase-like"/>
    <property type="match status" value="1"/>
</dbReference>
<evidence type="ECO:0000259" key="1">
    <source>
        <dbReference type="Pfam" id="PF00144"/>
    </source>
</evidence>
<dbReference type="PANTHER" id="PTHR43283">
    <property type="entry name" value="BETA-LACTAMASE-RELATED"/>
    <property type="match status" value="1"/>
</dbReference>
<dbReference type="InterPro" id="IPR001466">
    <property type="entry name" value="Beta-lactam-related"/>
</dbReference>
<protein>
    <submittedName>
        <fullName evidence="2">Beta-lactamase</fullName>
    </submittedName>
</protein>
<accession>A0A086ZEM4</accession>
<dbReference type="EMBL" id="JGYP01000004">
    <property type="protein sequence ID" value="KFI44974.1"/>
    <property type="molecule type" value="Genomic_DNA"/>
</dbReference>
<name>A0A086ZEM4_9BIFI</name>
<evidence type="ECO:0000313" key="3">
    <source>
        <dbReference type="Proteomes" id="UP000029096"/>
    </source>
</evidence>
<sequence>MNKDTQQLLQLTLDKAVDNGTVAGVNLLVTQHGQDRHYVQSGMRSIERNQAMTRDTIFRLYSQTKPITGTAVMMLVERGLIDLAEPVSDFLPGFKGQRVSLDYPDSERPAVTITTGSGSGDSRRSDVPAIETTEATRPVLIRDLLTMTSGLVYPGNDSAAARWTAGLFDEIDARLKTPKALTTIQIANRLGSAPLLFQPGSHWMYGTSADVLGAVVEVVSGKRFGDFLRQEIFEPLGMRDTAFFVPKDKIDRLAAVYDNPSNPVDPDNAGLPLHEIETDHLGVQYRPTIDPSYQAGGAGLKSTVDDYAKFGQMLLNGGTAPDGTKLIQPATIRFMTTSGLTPQTQAEYENWQNGYGYNTLMRTAQRPGRSETICNVGEFGWDGWLGTFFCDDPATGTTFLMMYQLTNSGTTPFTRAVKNIVFSHLDDE</sequence>
<dbReference type="Proteomes" id="UP000029096">
    <property type="component" value="Unassembled WGS sequence"/>
</dbReference>
<feature type="domain" description="Beta-lactamase-related" evidence="1">
    <location>
        <begin position="13"/>
        <end position="408"/>
    </location>
</feature>
<dbReference type="InterPro" id="IPR050789">
    <property type="entry name" value="Diverse_Enzym_Activities"/>
</dbReference>
<gene>
    <name evidence="2" type="ORF">BBOH_1234</name>
</gene>
<dbReference type="Pfam" id="PF00144">
    <property type="entry name" value="Beta-lactamase"/>
    <property type="match status" value="1"/>
</dbReference>
<dbReference type="eggNOG" id="COG1680">
    <property type="taxonomic scope" value="Bacteria"/>
</dbReference>
<dbReference type="AlphaFoldDB" id="A0A086ZEM4"/>
<organism evidence="2 3">
    <name type="scientific">Bifidobacterium bohemicum DSM 22767</name>
    <dbReference type="NCBI Taxonomy" id="1437606"/>
    <lineage>
        <taxon>Bacteria</taxon>
        <taxon>Bacillati</taxon>
        <taxon>Actinomycetota</taxon>
        <taxon>Actinomycetes</taxon>
        <taxon>Bifidobacteriales</taxon>
        <taxon>Bifidobacteriaceae</taxon>
        <taxon>Bifidobacterium</taxon>
    </lineage>
</organism>
<dbReference type="OrthoDB" id="4281716at2"/>
<dbReference type="RefSeq" id="WP_033522043.1">
    <property type="nucleotide sequence ID" value="NZ_JDUS01000013.1"/>
</dbReference>
<keyword evidence="3" id="KW-1185">Reference proteome</keyword>
<evidence type="ECO:0000313" key="2">
    <source>
        <dbReference type="EMBL" id="KFI44974.1"/>
    </source>
</evidence>